<organism evidence="2 3">
    <name type="scientific">Mycena chlorophos</name>
    <name type="common">Agaric fungus</name>
    <name type="synonym">Agaricus chlorophos</name>
    <dbReference type="NCBI Taxonomy" id="658473"/>
    <lineage>
        <taxon>Eukaryota</taxon>
        <taxon>Fungi</taxon>
        <taxon>Dikarya</taxon>
        <taxon>Basidiomycota</taxon>
        <taxon>Agaricomycotina</taxon>
        <taxon>Agaricomycetes</taxon>
        <taxon>Agaricomycetidae</taxon>
        <taxon>Agaricales</taxon>
        <taxon>Marasmiineae</taxon>
        <taxon>Mycenaceae</taxon>
        <taxon>Mycena</taxon>
    </lineage>
</organism>
<reference evidence="2" key="1">
    <citation type="submission" date="2014-09" db="EMBL/GenBank/DDBJ databases">
        <title>Genome sequence of the luminous mushroom Mycena chlorophos for searching fungal bioluminescence genes.</title>
        <authorList>
            <person name="Tanaka Y."/>
            <person name="Kasuga D."/>
            <person name="Oba Y."/>
            <person name="Hase S."/>
            <person name="Sato K."/>
            <person name="Oba Y."/>
            <person name="Sakakibara Y."/>
        </authorList>
    </citation>
    <scope>NUCLEOTIDE SEQUENCE</scope>
</reference>
<gene>
    <name evidence="2" type="ORF">MCHLO_16856</name>
</gene>
<proteinExistence type="predicted"/>
<evidence type="ECO:0000313" key="2">
    <source>
        <dbReference type="EMBL" id="GAT60753.1"/>
    </source>
</evidence>
<protein>
    <submittedName>
        <fullName evidence="2">Uncharacterized protein</fullName>
    </submittedName>
</protein>
<evidence type="ECO:0000256" key="1">
    <source>
        <dbReference type="SAM" id="MobiDB-lite"/>
    </source>
</evidence>
<feature type="region of interest" description="Disordered" evidence="1">
    <location>
        <begin position="543"/>
        <end position="578"/>
    </location>
</feature>
<evidence type="ECO:0000313" key="3">
    <source>
        <dbReference type="Proteomes" id="UP000815677"/>
    </source>
</evidence>
<accession>A0ABQ0MBR4</accession>
<dbReference type="Proteomes" id="UP000815677">
    <property type="component" value="Unassembled WGS sequence"/>
</dbReference>
<feature type="region of interest" description="Disordered" evidence="1">
    <location>
        <begin position="308"/>
        <end position="505"/>
    </location>
</feature>
<sequence>MSRPVARDAPSLQGNLQSQIEDLVQRNRTLEHLNKKLHDELNLNAETHKRALHDVADNNKREVHDLKSQFAEERVSVREGCNRILSAHQLAHLRLNTRLVEAEEVALKEADLTRQQKLACLHRDFQLTMFRARESELEARIEELEDKLHYGQEEGNDHITELEAKVRAQQEEIETLGEEKAAVENELSTLRETFTSLKVAKDSVTTKFERATLRLEGADTDYKDLERRYDELKRSNDQVKNQLDRWQNLENKGGEEADALRKQKVELEIQLKAAQGRLDKKDEALKKAKESAAKYKTSLDEFEIYGQEQHQEAEENAKALEKAQKQIKQLQRELEQARAAPRLQSPTVSEAEIAEITNAPPSSPPRPAARKTVSKANAVAGPSHVADDSDIEEVAPPPKRRAPSKPPSKTPASKPSKPPSRTAAKKDDGGSDVSPNVAKSKGKGKAKLVEPDEEVEVAPPVERAKRKREVGEKSAPPSRSRVGQVQPRGSKVVTDDEDDEPVAKKKKRAIGIFPSTSQPASFNFLTTTANTIGGIDIPTVLSPVREGEPVPSRSAPTRSASSGLIGGLGGLLPSWGRK</sequence>
<dbReference type="EMBL" id="DF849967">
    <property type="protein sequence ID" value="GAT60753.1"/>
    <property type="molecule type" value="Genomic_DNA"/>
</dbReference>
<name>A0ABQ0MBR4_MYCCL</name>
<feature type="compositionally biased region" description="Low complexity" evidence="1">
    <location>
        <begin position="551"/>
        <end position="563"/>
    </location>
</feature>
<feature type="compositionally biased region" description="Basic and acidic residues" evidence="1">
    <location>
        <begin position="309"/>
        <end position="336"/>
    </location>
</feature>
<feature type="compositionally biased region" description="Low complexity" evidence="1">
    <location>
        <begin position="410"/>
        <end position="422"/>
    </location>
</feature>
<keyword evidence="3" id="KW-1185">Reference proteome</keyword>